<organism evidence="2 3">
    <name type="scientific">Pontixanthobacter gangjinensis</name>
    <dbReference type="NCBI Taxonomy" id="1028742"/>
    <lineage>
        <taxon>Bacteria</taxon>
        <taxon>Pseudomonadati</taxon>
        <taxon>Pseudomonadota</taxon>
        <taxon>Alphaproteobacteria</taxon>
        <taxon>Sphingomonadales</taxon>
        <taxon>Erythrobacteraceae</taxon>
        <taxon>Pontixanthobacter</taxon>
    </lineage>
</organism>
<dbReference type="OrthoDB" id="5382295at2"/>
<reference evidence="2 3" key="1">
    <citation type="submission" date="2019-12" db="EMBL/GenBank/DDBJ databases">
        <title>Genomic-based taxomic classification of the family Erythrobacteraceae.</title>
        <authorList>
            <person name="Xu L."/>
        </authorList>
    </citation>
    <scope>NUCLEOTIDE SEQUENCE [LARGE SCALE GENOMIC DNA]</scope>
    <source>
        <strain evidence="2 3">JCM 17802</strain>
    </source>
</reference>
<evidence type="ECO:0000313" key="2">
    <source>
        <dbReference type="EMBL" id="MXO57536.1"/>
    </source>
</evidence>
<evidence type="ECO:0000259" key="1">
    <source>
        <dbReference type="Pfam" id="PF19780"/>
    </source>
</evidence>
<proteinExistence type="predicted"/>
<dbReference type="InterPro" id="IPR046232">
    <property type="entry name" value="DUF6265"/>
</dbReference>
<protein>
    <recommendedName>
        <fullName evidence="1">DUF6265 domain-containing protein</fullName>
    </recommendedName>
</protein>
<accession>A0A6I4SR78</accession>
<evidence type="ECO:0000313" key="3">
    <source>
        <dbReference type="Proteomes" id="UP000468943"/>
    </source>
</evidence>
<sequence>MGLAIGALVASGPLFAHELPVWMAGCWVQTQDDQWTEECWTGARAGIMLGSSRTGQSENLRFWETMQIVLDQENEDGPVWPMVIWASPLGEQRTMFTFEPGDAPGVSFVNEANDYPQRIRYWREGELLKAEISMLDGSNSRTWTYRAMGSGD</sequence>
<dbReference type="Pfam" id="PF19780">
    <property type="entry name" value="DUF6265"/>
    <property type="match status" value="1"/>
</dbReference>
<dbReference type="Proteomes" id="UP000468943">
    <property type="component" value="Unassembled WGS sequence"/>
</dbReference>
<comment type="caution">
    <text evidence="2">The sequence shown here is derived from an EMBL/GenBank/DDBJ whole genome shotgun (WGS) entry which is preliminary data.</text>
</comment>
<name>A0A6I4SR78_9SPHN</name>
<feature type="domain" description="DUF6265" evidence="1">
    <location>
        <begin position="22"/>
        <end position="132"/>
    </location>
</feature>
<dbReference type="EMBL" id="WTYS01000001">
    <property type="protein sequence ID" value="MXO57536.1"/>
    <property type="molecule type" value="Genomic_DNA"/>
</dbReference>
<dbReference type="AlphaFoldDB" id="A0A6I4SR78"/>
<gene>
    <name evidence="2" type="ORF">GRI36_11670</name>
</gene>
<keyword evidence="3" id="KW-1185">Reference proteome</keyword>